<keyword evidence="2" id="KW-0963">Cytoplasm</keyword>
<comment type="subunit">
    <text evidence="2">Homodimer.</text>
</comment>
<dbReference type="RefSeq" id="WP_121221544.1">
    <property type="nucleotide sequence ID" value="NZ_RBIG01000003.1"/>
</dbReference>
<evidence type="ECO:0000256" key="2">
    <source>
        <dbReference type="HAMAP-Rule" id="MF_00274"/>
    </source>
</evidence>
<dbReference type="PIRSF" id="PIRSF004555">
    <property type="entry name" value="UCP004555"/>
    <property type="match status" value="1"/>
</dbReference>
<proteinExistence type="inferred from homology"/>
<gene>
    <name evidence="4" type="ORF">BCL74_3252</name>
</gene>
<comment type="similarity">
    <text evidence="2">Belongs to the YbaB/EbfC family.</text>
</comment>
<evidence type="ECO:0000256" key="3">
    <source>
        <dbReference type="SAM" id="MobiDB-lite"/>
    </source>
</evidence>
<dbReference type="GO" id="GO:0005829">
    <property type="term" value="C:cytosol"/>
    <property type="evidence" value="ECO:0007669"/>
    <property type="project" value="TreeGrafter"/>
</dbReference>
<comment type="subcellular location">
    <subcellularLocation>
        <location evidence="2">Cytoplasm</location>
        <location evidence="2">Nucleoid</location>
    </subcellularLocation>
</comment>
<dbReference type="Gene3D" id="3.30.1310.10">
    <property type="entry name" value="Nucleoid-associated protein YbaB-like domain"/>
    <property type="match status" value="1"/>
</dbReference>
<dbReference type="InterPro" id="IPR004401">
    <property type="entry name" value="YbaB/EbfC"/>
</dbReference>
<dbReference type="PANTHER" id="PTHR33449:SF1">
    <property type="entry name" value="NUCLEOID-ASSOCIATED PROTEIN YBAB"/>
    <property type="match status" value="1"/>
</dbReference>
<feature type="compositionally biased region" description="Low complexity" evidence="3">
    <location>
        <begin position="1"/>
        <end position="18"/>
    </location>
</feature>
<dbReference type="AlphaFoldDB" id="A0A420WCL4"/>
<comment type="function">
    <text evidence="2">Binds to DNA and alters its conformation. May be involved in regulation of gene expression, nucleoid organization and DNA protection.</text>
</comment>
<name>A0A420WCL4_9PROT</name>
<organism evidence="4 5">
    <name type="scientific">Oceanibaculum indicum</name>
    <dbReference type="NCBI Taxonomy" id="526216"/>
    <lineage>
        <taxon>Bacteria</taxon>
        <taxon>Pseudomonadati</taxon>
        <taxon>Pseudomonadota</taxon>
        <taxon>Alphaproteobacteria</taxon>
        <taxon>Rhodospirillales</taxon>
        <taxon>Oceanibaculaceae</taxon>
        <taxon>Oceanibaculum</taxon>
    </lineage>
</organism>
<dbReference type="EMBL" id="RBIG01000003">
    <property type="protein sequence ID" value="RKQ68769.1"/>
    <property type="molecule type" value="Genomic_DNA"/>
</dbReference>
<dbReference type="NCBIfam" id="TIGR00103">
    <property type="entry name" value="DNA_YbaB_EbfC"/>
    <property type="match status" value="1"/>
</dbReference>
<evidence type="ECO:0000313" key="4">
    <source>
        <dbReference type="EMBL" id="RKQ68769.1"/>
    </source>
</evidence>
<dbReference type="GO" id="GO:0003677">
    <property type="term" value="F:DNA binding"/>
    <property type="evidence" value="ECO:0007669"/>
    <property type="project" value="UniProtKB-UniRule"/>
</dbReference>
<keyword evidence="1 2" id="KW-0238">DNA-binding</keyword>
<dbReference type="SUPFAM" id="SSF82607">
    <property type="entry name" value="YbaB-like"/>
    <property type="match status" value="1"/>
</dbReference>
<reference evidence="4 5" key="1">
    <citation type="submission" date="2018-10" db="EMBL/GenBank/DDBJ databases">
        <title>Comparative analysis of microorganisms from saline springs in Andes Mountain Range, Colombia.</title>
        <authorList>
            <person name="Rubin E."/>
        </authorList>
    </citation>
    <scope>NUCLEOTIDE SEQUENCE [LARGE SCALE GENOMIC DNA]</scope>
    <source>
        <strain evidence="4 5">USBA 36</strain>
    </source>
</reference>
<dbReference type="HAMAP" id="MF_00274">
    <property type="entry name" value="DNA_YbaB_EbfC"/>
    <property type="match status" value="1"/>
</dbReference>
<protein>
    <recommendedName>
        <fullName evidence="2">Nucleoid-associated protein BCL74_3252</fullName>
    </recommendedName>
</protein>
<feature type="region of interest" description="Disordered" evidence="3">
    <location>
        <begin position="1"/>
        <end position="41"/>
    </location>
</feature>
<evidence type="ECO:0000313" key="5">
    <source>
        <dbReference type="Proteomes" id="UP000277424"/>
    </source>
</evidence>
<dbReference type="Pfam" id="PF02575">
    <property type="entry name" value="YbaB_DNA_bd"/>
    <property type="match status" value="1"/>
</dbReference>
<dbReference type="Proteomes" id="UP000277424">
    <property type="component" value="Unassembled WGS sequence"/>
</dbReference>
<sequence length="107" mass="11662">MKNLASMMKQAQQMQARMTEMQAELERHEMTGQSGGGMVTVTLNGKGEMRAIKIDPALATPDDVEVLEDLIVAATNDAKAKVEAHMAEQMQKLTGGMKLPEGMKLPF</sequence>
<accession>A0A420WCL4</accession>
<dbReference type="GO" id="GO:0043590">
    <property type="term" value="C:bacterial nucleoid"/>
    <property type="evidence" value="ECO:0007669"/>
    <property type="project" value="UniProtKB-UniRule"/>
</dbReference>
<dbReference type="OrthoDB" id="9803080at2"/>
<evidence type="ECO:0000256" key="1">
    <source>
        <dbReference type="ARBA" id="ARBA00023125"/>
    </source>
</evidence>
<dbReference type="InterPro" id="IPR036894">
    <property type="entry name" value="YbaB-like_sf"/>
</dbReference>
<comment type="caution">
    <text evidence="4">The sequence shown here is derived from an EMBL/GenBank/DDBJ whole genome shotgun (WGS) entry which is preliminary data.</text>
</comment>
<dbReference type="PANTHER" id="PTHR33449">
    <property type="entry name" value="NUCLEOID-ASSOCIATED PROTEIN YBAB"/>
    <property type="match status" value="1"/>
</dbReference>